<keyword evidence="1" id="KW-0812">Transmembrane</keyword>
<dbReference type="InterPro" id="IPR012340">
    <property type="entry name" value="NA-bd_OB-fold"/>
</dbReference>
<feature type="transmembrane region" description="Helical" evidence="1">
    <location>
        <begin position="21"/>
        <end position="39"/>
    </location>
</feature>
<keyword evidence="3" id="KW-1185">Reference proteome</keyword>
<name>A0A445AG43_ARAHY</name>
<dbReference type="Proteomes" id="UP000289738">
    <property type="component" value="Chromosome B02"/>
</dbReference>
<sequence length="280" mass="33140">MISYFSVVSNQGSYRAIKHEFKLIFLFHIMVTTILNDIIPKCYFSIYPFEEILQMRKDHDYLVEERNYDKDDKTFKIVVVECALFGEYVDQLNDFFLLVMWSNRLLIMQLAKIKLFREVIDFRKRMRLLLFLVLSLMLLKRVVSGIPLVFVERQFNQNMGSTFVMFSCIMSQMLKVAVSDHIGQGMFVLFDHEIAYLLNKPYIDLFHEVQKDSSVLCGDNYPIIFKTLEGKKVLLKVDTKYLGIDKYFRTFRVKRICDDPAIISMFELFDNEVTTIKVVH</sequence>
<keyword evidence="1" id="KW-1133">Transmembrane helix</keyword>
<evidence type="ECO:0000256" key="1">
    <source>
        <dbReference type="SAM" id="Phobius"/>
    </source>
</evidence>
<gene>
    <name evidence="2" type="ORF">Ahy_B02g059123</name>
</gene>
<feature type="transmembrane region" description="Helical" evidence="1">
    <location>
        <begin position="128"/>
        <end position="150"/>
    </location>
</feature>
<comment type="caution">
    <text evidence="2">The sequence shown here is derived from an EMBL/GenBank/DDBJ whole genome shotgun (WGS) entry which is preliminary data.</text>
</comment>
<proteinExistence type="predicted"/>
<dbReference type="Gene3D" id="2.40.50.140">
    <property type="entry name" value="Nucleic acid-binding proteins"/>
    <property type="match status" value="1"/>
</dbReference>
<evidence type="ECO:0008006" key="4">
    <source>
        <dbReference type="Google" id="ProtNLM"/>
    </source>
</evidence>
<dbReference type="AlphaFoldDB" id="A0A445AG43"/>
<reference evidence="2 3" key="1">
    <citation type="submission" date="2019-01" db="EMBL/GenBank/DDBJ databases">
        <title>Sequencing of cultivated peanut Arachis hypogaea provides insights into genome evolution and oil improvement.</title>
        <authorList>
            <person name="Chen X."/>
        </authorList>
    </citation>
    <scope>NUCLEOTIDE SEQUENCE [LARGE SCALE GENOMIC DNA]</scope>
    <source>
        <strain evidence="3">cv. Fuhuasheng</strain>
        <tissue evidence="2">Leaves</tissue>
    </source>
</reference>
<keyword evidence="1" id="KW-0472">Membrane</keyword>
<protein>
    <recommendedName>
        <fullName evidence="4">DUF223 domain-containing protein</fullName>
    </recommendedName>
</protein>
<dbReference type="EMBL" id="SDMP01000012">
    <property type="protein sequence ID" value="RYR25403.1"/>
    <property type="molecule type" value="Genomic_DNA"/>
</dbReference>
<evidence type="ECO:0000313" key="2">
    <source>
        <dbReference type="EMBL" id="RYR25403.1"/>
    </source>
</evidence>
<evidence type="ECO:0000313" key="3">
    <source>
        <dbReference type="Proteomes" id="UP000289738"/>
    </source>
</evidence>
<accession>A0A445AG43</accession>
<organism evidence="2 3">
    <name type="scientific">Arachis hypogaea</name>
    <name type="common">Peanut</name>
    <dbReference type="NCBI Taxonomy" id="3818"/>
    <lineage>
        <taxon>Eukaryota</taxon>
        <taxon>Viridiplantae</taxon>
        <taxon>Streptophyta</taxon>
        <taxon>Embryophyta</taxon>
        <taxon>Tracheophyta</taxon>
        <taxon>Spermatophyta</taxon>
        <taxon>Magnoliopsida</taxon>
        <taxon>eudicotyledons</taxon>
        <taxon>Gunneridae</taxon>
        <taxon>Pentapetalae</taxon>
        <taxon>rosids</taxon>
        <taxon>fabids</taxon>
        <taxon>Fabales</taxon>
        <taxon>Fabaceae</taxon>
        <taxon>Papilionoideae</taxon>
        <taxon>50 kb inversion clade</taxon>
        <taxon>dalbergioids sensu lato</taxon>
        <taxon>Dalbergieae</taxon>
        <taxon>Pterocarpus clade</taxon>
        <taxon>Arachis</taxon>
    </lineage>
</organism>